<dbReference type="Proteomes" id="UP000001357">
    <property type="component" value="Unassembled WGS sequence"/>
</dbReference>
<evidence type="ECO:0000256" key="2">
    <source>
        <dbReference type="ARBA" id="ARBA00022475"/>
    </source>
</evidence>
<keyword evidence="2" id="KW-1003">Cell membrane</keyword>
<dbReference type="InterPro" id="IPR051449">
    <property type="entry name" value="ABC-2_transporter_component"/>
</dbReference>
<dbReference type="PANTHER" id="PTHR30294:SF38">
    <property type="entry name" value="TRANSPORT PERMEASE PROTEIN"/>
    <property type="match status" value="1"/>
</dbReference>
<dbReference type="SUPFAM" id="SSF52540">
    <property type="entry name" value="P-loop containing nucleoside triphosphate hydrolases"/>
    <property type="match status" value="1"/>
</dbReference>
<evidence type="ECO:0000256" key="5">
    <source>
        <dbReference type="ARBA" id="ARBA00023136"/>
    </source>
</evidence>
<evidence type="ECO:0000259" key="8">
    <source>
        <dbReference type="Pfam" id="PF12698"/>
    </source>
</evidence>
<protein>
    <recommendedName>
        <fullName evidence="11">ABC transporter domain-containing protein</fullName>
    </recommendedName>
</protein>
<evidence type="ECO:0000256" key="1">
    <source>
        <dbReference type="ARBA" id="ARBA00004651"/>
    </source>
</evidence>
<sequence>MASLLDRSTSSSMGHGDYQGSLALEARGVFRGYGPLNRRTRIVHDFDMRVPRGLYGMADAGIESRLRELLQLLDMSPFVDRLVGTLSGGQQRRVSFMVALIHQPPLLILKSRNNGTLATTPASTCTGCHRPLDKGAHAFSKLALDEQADMVGMMRDGRLLAEAPPRQLMNQYGMDTLEEVFLDLSRQDSHKRASMLNNSGIVKHNVNAHKKELVFNSSTVDVESEPLIGTSLAGGRNYGVLVFEFVLPAIQIILFCLAIGRDPTGLNVAIINEDVGANLTDSHVSYSTQFLSHLDHKTFNQVTCTSVDEALHKVERGEAWAMYHFGVNYTQDVLERVANIFTADEALINASQIHIAMDNTNEQISVVLVEKTMEAYEACVFAPCITAHSLRLTRSSWHTSVHSKPSDGVRLVSITFAQAIGLTALAFVMDRKDGMTDRAWVAGVVPSEIILAHVGTQMLVLVGQLILVLIFTLLVFKLPLHGSLLLVILLLLLLGTSGMTCILWPLESIPIGLSWVAYAMPTTWASTAMRSLMLRGWGLAYQDVWLGFVVVLAWILVLIFAAIAGIRSID</sequence>
<dbReference type="InterPro" id="IPR003439">
    <property type="entry name" value="ABC_transporter-like_ATP-bd"/>
</dbReference>
<feature type="transmembrane region" description="Helical" evidence="6">
    <location>
        <begin position="411"/>
        <end position="429"/>
    </location>
</feature>
<dbReference type="InterPro" id="IPR027417">
    <property type="entry name" value="P-loop_NTPase"/>
</dbReference>
<keyword evidence="3 6" id="KW-0812">Transmembrane</keyword>
<feature type="transmembrane region" description="Helical" evidence="6">
    <location>
        <begin position="544"/>
        <end position="566"/>
    </location>
</feature>
<dbReference type="GO" id="GO:0005886">
    <property type="term" value="C:plasma membrane"/>
    <property type="evidence" value="ECO:0000318"/>
    <property type="project" value="GO_Central"/>
</dbReference>
<feature type="domain" description="ABC-2 type transporter transmembrane" evidence="8">
    <location>
        <begin position="240"/>
        <end position="495"/>
    </location>
</feature>
<dbReference type="Pfam" id="PF12698">
    <property type="entry name" value="ABC2_membrane_3"/>
    <property type="match status" value="1"/>
</dbReference>
<dbReference type="OMA" id="FRYNQAF"/>
<dbReference type="eggNOG" id="KOG0059">
    <property type="taxonomic scope" value="Eukaryota"/>
</dbReference>
<name>A9V3V3_MONBE</name>
<evidence type="ECO:0000256" key="3">
    <source>
        <dbReference type="ARBA" id="ARBA00022692"/>
    </source>
</evidence>
<evidence type="ECO:0000256" key="4">
    <source>
        <dbReference type="ARBA" id="ARBA00022989"/>
    </source>
</evidence>
<comment type="subcellular location">
    <subcellularLocation>
        <location evidence="1">Cell membrane</location>
        <topology evidence="1">Multi-pass membrane protein</topology>
    </subcellularLocation>
</comment>
<organism evidence="9 10">
    <name type="scientific">Monosiga brevicollis</name>
    <name type="common">Choanoflagellate</name>
    <dbReference type="NCBI Taxonomy" id="81824"/>
    <lineage>
        <taxon>Eukaryota</taxon>
        <taxon>Choanoflagellata</taxon>
        <taxon>Craspedida</taxon>
        <taxon>Salpingoecidae</taxon>
        <taxon>Monosiga</taxon>
    </lineage>
</organism>
<keyword evidence="5 6" id="KW-0472">Membrane</keyword>
<dbReference type="Pfam" id="PF00005">
    <property type="entry name" value="ABC_tran"/>
    <property type="match status" value="1"/>
</dbReference>
<dbReference type="GO" id="GO:0016887">
    <property type="term" value="F:ATP hydrolysis activity"/>
    <property type="evidence" value="ECO:0007669"/>
    <property type="project" value="InterPro"/>
</dbReference>
<evidence type="ECO:0000313" key="9">
    <source>
        <dbReference type="EMBL" id="EDQ87774.1"/>
    </source>
</evidence>
<feature type="transmembrane region" description="Helical" evidence="6">
    <location>
        <begin position="238"/>
        <end position="260"/>
    </location>
</feature>
<dbReference type="AlphaFoldDB" id="A9V3V3"/>
<dbReference type="InParanoid" id="A9V3V3"/>
<dbReference type="PANTHER" id="PTHR30294">
    <property type="entry name" value="MEMBRANE COMPONENT OF ABC TRANSPORTER YHHJ-RELATED"/>
    <property type="match status" value="1"/>
</dbReference>
<keyword evidence="4 6" id="KW-1133">Transmembrane helix</keyword>
<dbReference type="RefSeq" id="XP_001747307.1">
    <property type="nucleotide sequence ID" value="XM_001747255.1"/>
</dbReference>
<evidence type="ECO:0000313" key="10">
    <source>
        <dbReference type="Proteomes" id="UP000001357"/>
    </source>
</evidence>
<dbReference type="InterPro" id="IPR013525">
    <property type="entry name" value="ABC2_TM"/>
</dbReference>
<dbReference type="GO" id="GO:0005524">
    <property type="term" value="F:ATP binding"/>
    <property type="evidence" value="ECO:0007669"/>
    <property type="project" value="InterPro"/>
</dbReference>
<feature type="domain" description="ABC transporter" evidence="7">
    <location>
        <begin position="61"/>
        <end position="109"/>
    </location>
</feature>
<evidence type="ECO:0000259" key="7">
    <source>
        <dbReference type="Pfam" id="PF00005"/>
    </source>
</evidence>
<evidence type="ECO:0000256" key="6">
    <source>
        <dbReference type="SAM" id="Phobius"/>
    </source>
</evidence>
<feature type="transmembrane region" description="Helical" evidence="6">
    <location>
        <begin position="483"/>
        <end position="506"/>
    </location>
</feature>
<evidence type="ECO:0008006" key="11">
    <source>
        <dbReference type="Google" id="ProtNLM"/>
    </source>
</evidence>
<dbReference type="GeneID" id="5892550"/>
<dbReference type="Gene3D" id="3.40.50.300">
    <property type="entry name" value="P-loop containing nucleotide triphosphate hydrolases"/>
    <property type="match status" value="1"/>
</dbReference>
<proteinExistence type="predicted"/>
<keyword evidence="10" id="KW-1185">Reference proteome</keyword>
<reference evidence="9 10" key="1">
    <citation type="journal article" date="2008" name="Nature">
        <title>The genome of the choanoflagellate Monosiga brevicollis and the origin of metazoans.</title>
        <authorList>
            <consortium name="JGI Sequencing"/>
            <person name="King N."/>
            <person name="Westbrook M.J."/>
            <person name="Young S.L."/>
            <person name="Kuo A."/>
            <person name="Abedin M."/>
            <person name="Chapman J."/>
            <person name="Fairclough S."/>
            <person name="Hellsten U."/>
            <person name="Isogai Y."/>
            <person name="Letunic I."/>
            <person name="Marr M."/>
            <person name="Pincus D."/>
            <person name="Putnam N."/>
            <person name="Rokas A."/>
            <person name="Wright K.J."/>
            <person name="Zuzow R."/>
            <person name="Dirks W."/>
            <person name="Good M."/>
            <person name="Goodstein D."/>
            <person name="Lemons D."/>
            <person name="Li W."/>
            <person name="Lyons J.B."/>
            <person name="Morris A."/>
            <person name="Nichols S."/>
            <person name="Richter D.J."/>
            <person name="Salamov A."/>
            <person name="Bork P."/>
            <person name="Lim W.A."/>
            <person name="Manning G."/>
            <person name="Miller W.T."/>
            <person name="McGinnis W."/>
            <person name="Shapiro H."/>
            <person name="Tjian R."/>
            <person name="Grigoriev I.V."/>
            <person name="Rokhsar D."/>
        </authorList>
    </citation>
    <scope>NUCLEOTIDE SEQUENCE [LARGE SCALE GENOMIC DNA]</scope>
    <source>
        <strain evidence="10">MX1 / ATCC 50154</strain>
    </source>
</reference>
<feature type="transmembrane region" description="Helical" evidence="6">
    <location>
        <begin position="449"/>
        <end position="476"/>
    </location>
</feature>
<accession>A9V3V3</accession>
<gene>
    <name evidence="9" type="ORF">MONBRDRAFT_9617</name>
</gene>
<dbReference type="KEGG" id="mbr:MONBRDRAFT_9617"/>
<dbReference type="EMBL" id="CH991557">
    <property type="protein sequence ID" value="EDQ87774.1"/>
    <property type="molecule type" value="Genomic_DNA"/>
</dbReference>
<dbReference type="GO" id="GO:0140359">
    <property type="term" value="F:ABC-type transporter activity"/>
    <property type="evidence" value="ECO:0007669"/>
    <property type="project" value="InterPro"/>
</dbReference>